<dbReference type="HOGENOM" id="CLU_076318_1_1_9"/>
<organism evidence="1 2">
    <name type="scientific">Dialister succinatiphilus YIT 11850</name>
    <dbReference type="NCBI Taxonomy" id="742743"/>
    <lineage>
        <taxon>Bacteria</taxon>
        <taxon>Bacillati</taxon>
        <taxon>Bacillota</taxon>
        <taxon>Negativicutes</taxon>
        <taxon>Veillonellales</taxon>
        <taxon>Veillonellaceae</taxon>
        <taxon>Dialister</taxon>
    </lineage>
</organism>
<protein>
    <submittedName>
        <fullName evidence="1">Uncharacterized protein</fullName>
    </submittedName>
</protein>
<dbReference type="Proteomes" id="UP000003277">
    <property type="component" value="Unassembled WGS sequence"/>
</dbReference>
<dbReference type="OrthoDB" id="9810648at2"/>
<dbReference type="PATRIC" id="fig|742743.3.peg.1013"/>
<dbReference type="PANTHER" id="PTHR30087">
    <property type="entry name" value="INNER MEMBRANE PROTEIN"/>
    <property type="match status" value="1"/>
</dbReference>
<dbReference type="eggNOG" id="COG1683">
    <property type="taxonomic scope" value="Bacteria"/>
</dbReference>
<dbReference type="AlphaFoldDB" id="H1D050"/>
<name>H1D050_9FIRM</name>
<dbReference type="STRING" id="742743.HMPREF9453_00988"/>
<evidence type="ECO:0000313" key="1">
    <source>
        <dbReference type="EMBL" id="EHO63085.1"/>
    </source>
</evidence>
<evidence type="ECO:0000313" key="2">
    <source>
        <dbReference type="Proteomes" id="UP000003277"/>
    </source>
</evidence>
<accession>H1D050</accession>
<dbReference type="InterPro" id="IPR007553">
    <property type="entry name" value="2-thiour_desulf"/>
</dbReference>
<proteinExistence type="predicted"/>
<keyword evidence="2" id="KW-1185">Reference proteome</keyword>
<gene>
    <name evidence="1" type="ORF">HMPREF9453_00988</name>
</gene>
<dbReference type="PANTHER" id="PTHR30087:SF1">
    <property type="entry name" value="HYPOTHETICAL CYTOSOLIC PROTEIN"/>
    <property type="match status" value="1"/>
</dbReference>
<dbReference type="RefSeq" id="WP_008859484.1">
    <property type="nucleotide sequence ID" value="NZ_JH591187.1"/>
</dbReference>
<dbReference type="EMBL" id="ADLT01000023">
    <property type="protein sequence ID" value="EHO63085.1"/>
    <property type="molecule type" value="Genomic_DNA"/>
</dbReference>
<reference evidence="1 2" key="1">
    <citation type="submission" date="2011-11" db="EMBL/GenBank/DDBJ databases">
        <title>The Genome Sequence of Dialister succinatiphilus YIT 11850.</title>
        <authorList>
            <consortium name="The Broad Institute Genome Sequencing Platform"/>
            <person name="Earl A."/>
            <person name="Ward D."/>
            <person name="Feldgarden M."/>
            <person name="Gevers D."/>
            <person name="Morotomi M."/>
            <person name="Young S.K."/>
            <person name="Zeng Q."/>
            <person name="Gargeya S."/>
            <person name="Fitzgerald M."/>
            <person name="Haas B."/>
            <person name="Abouelleil A."/>
            <person name="Alvarado L."/>
            <person name="Arachchi H.M."/>
            <person name="Berlin A."/>
            <person name="Brown A."/>
            <person name="Chapman S.B."/>
            <person name="Dunbar C."/>
            <person name="Gearin G."/>
            <person name="Goldberg J."/>
            <person name="Griggs A."/>
            <person name="Gujja S."/>
            <person name="Heiman D."/>
            <person name="Howarth C."/>
            <person name="Lui A."/>
            <person name="MacDonald P.J.P."/>
            <person name="Montmayeur A."/>
            <person name="Murphy C."/>
            <person name="Neiman D."/>
            <person name="Pearson M."/>
            <person name="Priest M."/>
            <person name="Roberts A."/>
            <person name="Saif S."/>
            <person name="Shea T."/>
            <person name="Sisk P."/>
            <person name="Stolte C."/>
            <person name="Sykes S."/>
            <person name="Wortman J."/>
            <person name="Nusbaum C."/>
            <person name="Birren B."/>
        </authorList>
    </citation>
    <scope>NUCLEOTIDE SEQUENCE [LARGE SCALE GENOMIC DNA]</scope>
    <source>
        <strain evidence="1 2">YIT 11850</strain>
    </source>
</reference>
<comment type="caution">
    <text evidence="1">The sequence shown here is derived from an EMBL/GenBank/DDBJ whole genome shotgun (WGS) entry which is preliminary data.</text>
</comment>
<dbReference type="Pfam" id="PF04463">
    <property type="entry name" value="2-thiour_desulf"/>
    <property type="match status" value="1"/>
</dbReference>
<sequence>MRVLVSACLLGRNCKYSGGNNRNEKVLAFLQGKEVVPVCPEVEAGLPVPRPPVEIRKGRVVRKDGRDMDEIYRLGAARVLSRMGKVDLAILKSGSPTCGVHDIYDGTFSGKKIKGRGVLAEALVRAGVPVVDEKELLSGRDAEGLTAFRDKP</sequence>